<feature type="domain" description="EAL" evidence="3">
    <location>
        <begin position="719"/>
        <end position="974"/>
    </location>
</feature>
<dbReference type="PANTHER" id="PTHR44757">
    <property type="entry name" value="DIGUANYLATE CYCLASE DGCP"/>
    <property type="match status" value="1"/>
</dbReference>
<proteinExistence type="predicted"/>
<evidence type="ECO:0000259" key="2">
    <source>
        <dbReference type="PROSITE" id="PS50113"/>
    </source>
</evidence>
<dbReference type="InterPro" id="IPR001610">
    <property type="entry name" value="PAC"/>
</dbReference>
<dbReference type="InterPro" id="IPR035919">
    <property type="entry name" value="EAL_sf"/>
</dbReference>
<feature type="transmembrane region" description="Helical" evidence="1">
    <location>
        <begin position="321"/>
        <end position="344"/>
    </location>
</feature>
<dbReference type="PANTHER" id="PTHR44757:SF2">
    <property type="entry name" value="BIOFILM ARCHITECTURE MAINTENANCE PROTEIN MBAA"/>
    <property type="match status" value="1"/>
</dbReference>
<dbReference type="CDD" id="cd01949">
    <property type="entry name" value="GGDEF"/>
    <property type="match status" value="1"/>
</dbReference>
<dbReference type="InterPro" id="IPR001633">
    <property type="entry name" value="EAL_dom"/>
</dbReference>
<keyword evidence="6" id="KW-1185">Reference proteome</keyword>
<evidence type="ECO:0000259" key="4">
    <source>
        <dbReference type="PROSITE" id="PS50887"/>
    </source>
</evidence>
<feature type="transmembrane region" description="Helical" evidence="1">
    <location>
        <begin position="383"/>
        <end position="410"/>
    </location>
</feature>
<dbReference type="Gene3D" id="3.20.20.450">
    <property type="entry name" value="EAL domain"/>
    <property type="match status" value="1"/>
</dbReference>
<dbReference type="SUPFAM" id="SSF141868">
    <property type="entry name" value="EAL domain-like"/>
    <property type="match status" value="1"/>
</dbReference>
<dbReference type="NCBIfam" id="TIGR00254">
    <property type="entry name" value="GGDEF"/>
    <property type="match status" value="1"/>
</dbReference>
<dbReference type="PROSITE" id="PS50113">
    <property type="entry name" value="PAC"/>
    <property type="match status" value="1"/>
</dbReference>
<feature type="transmembrane region" description="Helical" evidence="1">
    <location>
        <begin position="203"/>
        <end position="225"/>
    </location>
</feature>
<dbReference type="EMBL" id="FXTT01000003">
    <property type="protein sequence ID" value="SMP24936.1"/>
    <property type="molecule type" value="Genomic_DNA"/>
</dbReference>
<evidence type="ECO:0000313" key="6">
    <source>
        <dbReference type="Proteomes" id="UP001157914"/>
    </source>
</evidence>
<organism evidence="5 6">
    <name type="scientific">Roseibium denhamense</name>
    <dbReference type="NCBI Taxonomy" id="76305"/>
    <lineage>
        <taxon>Bacteria</taxon>
        <taxon>Pseudomonadati</taxon>
        <taxon>Pseudomonadota</taxon>
        <taxon>Alphaproteobacteria</taxon>
        <taxon>Hyphomicrobiales</taxon>
        <taxon>Stappiaceae</taxon>
        <taxon>Roseibium</taxon>
    </lineage>
</organism>
<dbReference type="CDD" id="cd00130">
    <property type="entry name" value="PAS"/>
    <property type="match status" value="1"/>
</dbReference>
<dbReference type="SMART" id="SM00052">
    <property type="entry name" value="EAL"/>
    <property type="match status" value="1"/>
</dbReference>
<dbReference type="SMART" id="SM00086">
    <property type="entry name" value="PAC"/>
    <property type="match status" value="1"/>
</dbReference>
<gene>
    <name evidence="5" type="ORF">SAMN06265374_2501</name>
</gene>
<feature type="domain" description="GGDEF" evidence="4">
    <location>
        <begin position="577"/>
        <end position="710"/>
    </location>
</feature>
<dbReference type="InterPro" id="IPR013655">
    <property type="entry name" value="PAS_fold_3"/>
</dbReference>
<comment type="caution">
    <text evidence="5">The sequence shown here is derived from an EMBL/GenBank/DDBJ whole genome shotgun (WGS) entry which is preliminary data.</text>
</comment>
<dbReference type="Pfam" id="PF00563">
    <property type="entry name" value="EAL"/>
    <property type="match status" value="1"/>
</dbReference>
<dbReference type="Gene3D" id="3.30.450.20">
    <property type="entry name" value="PAS domain"/>
    <property type="match status" value="1"/>
</dbReference>
<reference evidence="5 6" key="1">
    <citation type="submission" date="2017-05" db="EMBL/GenBank/DDBJ databases">
        <authorList>
            <person name="Varghese N."/>
            <person name="Submissions S."/>
        </authorList>
    </citation>
    <scope>NUCLEOTIDE SEQUENCE [LARGE SCALE GENOMIC DNA]</scope>
    <source>
        <strain evidence="5 6">DSM 15949</strain>
    </source>
</reference>
<dbReference type="Pfam" id="PF00990">
    <property type="entry name" value="GGDEF"/>
    <property type="match status" value="1"/>
</dbReference>
<keyword evidence="1" id="KW-1133">Transmembrane helix</keyword>
<evidence type="ECO:0000313" key="5">
    <source>
        <dbReference type="EMBL" id="SMP24936.1"/>
    </source>
</evidence>
<dbReference type="InterPro" id="IPR000160">
    <property type="entry name" value="GGDEF_dom"/>
</dbReference>
<feature type="domain" description="PAC" evidence="2">
    <location>
        <begin position="492"/>
        <end position="544"/>
    </location>
</feature>
<feature type="transmembrane region" description="Helical" evidence="1">
    <location>
        <begin position="351"/>
        <end position="371"/>
    </location>
</feature>
<name>A0ABY1P4D0_9HYPH</name>
<dbReference type="Gene3D" id="3.30.70.270">
    <property type="match status" value="1"/>
</dbReference>
<dbReference type="Pfam" id="PF08447">
    <property type="entry name" value="PAS_3"/>
    <property type="match status" value="1"/>
</dbReference>
<dbReference type="InterPro" id="IPR029787">
    <property type="entry name" value="Nucleotide_cyclase"/>
</dbReference>
<dbReference type="PROSITE" id="PS50887">
    <property type="entry name" value="GGDEF"/>
    <property type="match status" value="1"/>
</dbReference>
<keyword evidence="1" id="KW-0472">Membrane</keyword>
<feature type="transmembrane region" description="Helical" evidence="1">
    <location>
        <begin position="237"/>
        <end position="256"/>
    </location>
</feature>
<dbReference type="InterPro" id="IPR043128">
    <property type="entry name" value="Rev_trsase/Diguanyl_cyclase"/>
</dbReference>
<dbReference type="InterPro" id="IPR000700">
    <property type="entry name" value="PAS-assoc_C"/>
</dbReference>
<dbReference type="Proteomes" id="UP001157914">
    <property type="component" value="Unassembled WGS sequence"/>
</dbReference>
<evidence type="ECO:0000259" key="3">
    <source>
        <dbReference type="PROSITE" id="PS50883"/>
    </source>
</evidence>
<dbReference type="NCBIfam" id="TIGR00229">
    <property type="entry name" value="sensory_box"/>
    <property type="match status" value="1"/>
</dbReference>
<feature type="transmembrane region" description="Helical" evidence="1">
    <location>
        <begin position="298"/>
        <end position="315"/>
    </location>
</feature>
<dbReference type="CDD" id="cd01948">
    <property type="entry name" value="EAL"/>
    <property type="match status" value="1"/>
</dbReference>
<dbReference type="SUPFAM" id="SSF55073">
    <property type="entry name" value="Nucleotide cyclase"/>
    <property type="match status" value="1"/>
</dbReference>
<dbReference type="PROSITE" id="PS50883">
    <property type="entry name" value="EAL"/>
    <property type="match status" value="1"/>
</dbReference>
<dbReference type="SMART" id="SM00267">
    <property type="entry name" value="GGDEF"/>
    <property type="match status" value="1"/>
</dbReference>
<sequence>MRHNPVVLRPMSILYPGRLKSVIKLFVAVVLVSLSVLAGLVPAKALEPIPVPIDVEALDISNAIDFHREAGTRLQVSTAPGADGIVRRIEVPSRDGSNTNWAVFALANTSDEQIDRLIVAPNYKLVGSDLFWPDLGLSRIAAITPSQGIAPVRQKSQEADVFLVTLDPGSVVTFVSELTTPNLPEVRLWEPDVYKETINAYSLYRGIILGISGLLALFLTILFVVKGTVMFPATAALAWSVLAYLCIDFGFWGMVFNLEGGGSQLARASAEVMLAASLIIFLYAYLNLNRWNIHYSHLALTTLILLLGLLGVAVWDPSIAAGIARMALAIIGVLGFVTIGVLAFQHYDRAILLIPTWCLLIAWLVGAAMTITGSLSNDIVQPALGGGLVLIVLLIGFTVMQHAFAGGAIAQGLISDVERRALALTGAGDIIWDWDIDRDRIHTGNEVDDLLNLKPGTLEGPARDWLDVLHPQDRDQFRATLDAVIDQRRGKIRQTFRLRSEDGHFRWFRLRARPIIGADGEVIRCVGTLLDVTEERTAEERLLHDAVHDNLTGLPNRELFVDRLKTSLVRAKAEETSKPTILVLNLDRFKQVNDSIGLSAGDSILLTVARRLGRIIGQQDTLGRLSGDQYGLVLLSEQEPDRIVALADSLRKAVRSPITFGDREIFLTCSVGIAFFEGGKQSIEDMLTNAEIALNHARRLGGDRQEVFRPILRPLDKNVVDLESDLRDAIKKETLGVFFQPIIRLEDQSVAGFEVLARWSHPKRGKIAPSEFIPVAEQSGLINELGMYMLDKGAQQLAFWQKEFPMPRPLFASVNLSSRQLLKQDLINDVKAVLSRTSLAPGTLKLELTESLVMSNPEYSAKVLERLKSLGAGLSLDDFGTGHSSLSYLQRFPFDTIKIDQSFVKPNGSSARPVLLRTIVAMGNDLGMSVVAEGAENETDALELYQLGCQFAQGFYFGEAVSANEATKILRKMPTEALAAESA</sequence>
<evidence type="ECO:0000256" key="1">
    <source>
        <dbReference type="SAM" id="Phobius"/>
    </source>
</evidence>
<dbReference type="InterPro" id="IPR052155">
    <property type="entry name" value="Biofilm_reg_signaling"/>
</dbReference>
<dbReference type="InterPro" id="IPR035965">
    <property type="entry name" value="PAS-like_dom_sf"/>
</dbReference>
<protein>
    <submittedName>
        <fullName evidence="5">Diguanylate cyclase/phosphodiesterase with PAS/PAC sensor(S)</fullName>
    </submittedName>
</protein>
<dbReference type="InterPro" id="IPR000014">
    <property type="entry name" value="PAS"/>
</dbReference>
<dbReference type="SUPFAM" id="SSF55785">
    <property type="entry name" value="PYP-like sensor domain (PAS domain)"/>
    <property type="match status" value="1"/>
</dbReference>
<keyword evidence="1" id="KW-0812">Transmembrane</keyword>
<accession>A0ABY1P4D0</accession>
<feature type="transmembrane region" description="Helical" evidence="1">
    <location>
        <begin position="268"/>
        <end position="286"/>
    </location>
</feature>